<dbReference type="InterPro" id="IPR013625">
    <property type="entry name" value="PTB"/>
</dbReference>
<dbReference type="GO" id="GO:0007266">
    <property type="term" value="P:Rho protein signal transduction"/>
    <property type="evidence" value="ECO:0007669"/>
    <property type="project" value="TreeGrafter"/>
</dbReference>
<dbReference type="EMBL" id="JAOPHQ010004847">
    <property type="protein sequence ID" value="KAK0137830.1"/>
    <property type="molecule type" value="Genomic_DNA"/>
</dbReference>
<feature type="compositionally biased region" description="Polar residues" evidence="7">
    <location>
        <begin position="424"/>
        <end position="457"/>
    </location>
</feature>
<dbReference type="PANTHER" id="PTHR12287">
    <property type="entry name" value="EPIDERMAL GROWTH FACTOR RECEPTOR KINASE SUBSTRATE EPS8-RELATED PROTEIN"/>
    <property type="match status" value="1"/>
</dbReference>
<comment type="caution">
    <text evidence="9">The sequence shown here is derived from an EMBL/GenBank/DDBJ whole genome shotgun (WGS) entry which is preliminary data.</text>
</comment>
<evidence type="ECO:0000256" key="5">
    <source>
        <dbReference type="ARBA" id="ARBA00022553"/>
    </source>
</evidence>
<dbReference type="InterPro" id="IPR036028">
    <property type="entry name" value="SH3-like_dom_sf"/>
</dbReference>
<dbReference type="CDD" id="cd11764">
    <property type="entry name" value="SH3_Eps8"/>
    <property type="match status" value="1"/>
</dbReference>
<dbReference type="InterPro" id="IPR033928">
    <property type="entry name" value="EPS8_PTB"/>
</dbReference>
<evidence type="ECO:0000313" key="10">
    <source>
        <dbReference type="Proteomes" id="UP001174136"/>
    </source>
</evidence>
<dbReference type="Gene3D" id="2.30.30.40">
    <property type="entry name" value="SH3 Domains"/>
    <property type="match status" value="1"/>
</dbReference>
<dbReference type="SUPFAM" id="SSF50729">
    <property type="entry name" value="PH domain-like"/>
    <property type="match status" value="1"/>
</dbReference>
<reference evidence="9" key="1">
    <citation type="journal article" date="2023" name="Front. Mar. Sci.">
        <title>A new Merluccius polli reference genome to investigate the effects of global change in West African waters.</title>
        <authorList>
            <person name="Mateo J.L."/>
            <person name="Blanco-Fernandez C."/>
            <person name="Garcia-Vazquez E."/>
            <person name="Machado-Schiaffino G."/>
        </authorList>
    </citation>
    <scope>NUCLEOTIDE SEQUENCE</scope>
    <source>
        <strain evidence="9">C29</strain>
        <tissue evidence="9">Fin</tissue>
    </source>
</reference>
<keyword evidence="9" id="KW-0675">Receptor</keyword>
<keyword evidence="5" id="KW-0597">Phosphoprotein</keyword>
<keyword evidence="3 6" id="KW-0728">SH3 domain</keyword>
<keyword evidence="10" id="KW-1185">Reference proteome</keyword>
<evidence type="ECO:0000256" key="4">
    <source>
        <dbReference type="ARBA" id="ARBA00022490"/>
    </source>
</evidence>
<protein>
    <submittedName>
        <fullName evidence="9">Epidermal growth factor receptor kinase substrate 8-like protein 3</fullName>
    </submittedName>
</protein>
<dbReference type="Pfam" id="PF18016">
    <property type="entry name" value="SAM_3"/>
    <property type="match status" value="1"/>
</dbReference>
<organism evidence="9 10">
    <name type="scientific">Merluccius polli</name>
    <name type="common">Benguela hake</name>
    <name type="synonym">Merluccius cadenati</name>
    <dbReference type="NCBI Taxonomy" id="89951"/>
    <lineage>
        <taxon>Eukaryota</taxon>
        <taxon>Metazoa</taxon>
        <taxon>Chordata</taxon>
        <taxon>Craniata</taxon>
        <taxon>Vertebrata</taxon>
        <taxon>Euteleostomi</taxon>
        <taxon>Actinopterygii</taxon>
        <taxon>Neopterygii</taxon>
        <taxon>Teleostei</taxon>
        <taxon>Neoteleostei</taxon>
        <taxon>Acanthomorphata</taxon>
        <taxon>Zeiogadaria</taxon>
        <taxon>Gadariae</taxon>
        <taxon>Gadiformes</taxon>
        <taxon>Gadoidei</taxon>
        <taxon>Merlucciidae</taxon>
        <taxon>Merluccius</taxon>
    </lineage>
</organism>
<dbReference type="GO" id="GO:0016301">
    <property type="term" value="F:kinase activity"/>
    <property type="evidence" value="ECO:0007669"/>
    <property type="project" value="UniProtKB-KW"/>
</dbReference>
<dbReference type="Gene3D" id="1.10.150.50">
    <property type="entry name" value="Transcription Factor, Ets-1"/>
    <property type="match status" value="1"/>
</dbReference>
<sequence length="617" mass="69293">MQDRFNQMDMALRMKRHHRCPVCLGQAEDQSTHLFTCELDGKEVQSVADCLDRLKLLEDMGRVWGQNMLLEVRESNLQLSDIETKEALESLPLSSIVALQAVMQAGVYNSLLTMCVKDGRSSSVFMFQCDEFKADFIEKDLSRALSRRQKELDGHPKSVAGHMVPKTLVRPSPPPQARVWNPPEDPVSTWSPPDYEDEDAATPVPLMPREEDTRSFGEEPPSPQPFFTPEEDFTPIGPYTELDRNVDILNHIFTDLEIFMGQIAAAQAKSEMKNKKKKKKKKNKYKGIKGMPPVEDFVTCLHKIKCGFNLLAELNGEINNPSAPDYVHVLFSALDFVIPHCPEGLSSTVVAPLLTPACFRLLSEEATTQEDQLWQSLGDPWNIPSTKWPEDDEDIPIYTLEFLDGWQPPEVSEGRPARRKESTRSAASQVNPGSAPSQVNPGSAPSQVNPGSAPSQKPAQRSPARRPPPPRVEADPRHMRVRYDFTARNAKELSITKGEIVTLLDVSKQWWKVRNALGDQGFVPNNILEPMEMEPEPEVEEFAGPPVLTKRSRPREVKAWLEYKGFSKITVRCLASLSGAMLLEMPRDELKKVCPDEGGRIFFQLQSVKSALAVSDR</sequence>
<dbReference type="GO" id="GO:0005737">
    <property type="term" value="C:cytoplasm"/>
    <property type="evidence" value="ECO:0007669"/>
    <property type="project" value="UniProtKB-SubCell"/>
</dbReference>
<evidence type="ECO:0000313" key="9">
    <source>
        <dbReference type="EMBL" id="KAK0137830.1"/>
    </source>
</evidence>
<feature type="region of interest" description="Disordered" evidence="7">
    <location>
        <begin position="165"/>
        <end position="229"/>
    </location>
</feature>
<proteinExistence type="inferred from homology"/>
<evidence type="ECO:0000256" key="3">
    <source>
        <dbReference type="ARBA" id="ARBA00022443"/>
    </source>
</evidence>
<gene>
    <name evidence="9" type="primary">EPS8L3_2</name>
    <name evidence="9" type="ORF">N1851_025954</name>
</gene>
<dbReference type="SMART" id="SM00326">
    <property type="entry name" value="SH3"/>
    <property type="match status" value="1"/>
</dbReference>
<dbReference type="SUPFAM" id="SSF47769">
    <property type="entry name" value="SAM/Pointed domain"/>
    <property type="match status" value="1"/>
</dbReference>
<dbReference type="InterPro" id="IPR041418">
    <property type="entry name" value="SAM_3"/>
</dbReference>
<dbReference type="Gene3D" id="2.30.29.30">
    <property type="entry name" value="Pleckstrin-homology domain (PH domain)/Phosphotyrosine-binding domain (PTB)"/>
    <property type="match status" value="1"/>
</dbReference>
<feature type="domain" description="SH3" evidence="8">
    <location>
        <begin position="474"/>
        <end position="533"/>
    </location>
</feature>
<evidence type="ECO:0000259" key="8">
    <source>
        <dbReference type="PROSITE" id="PS50002"/>
    </source>
</evidence>
<dbReference type="InterPro" id="IPR039801">
    <property type="entry name" value="EPS8-like"/>
</dbReference>
<dbReference type="GO" id="GO:0032587">
    <property type="term" value="C:ruffle membrane"/>
    <property type="evidence" value="ECO:0007669"/>
    <property type="project" value="TreeGrafter"/>
</dbReference>
<comment type="subcellular location">
    <subcellularLocation>
        <location evidence="1">Cytoplasm</location>
    </subcellularLocation>
</comment>
<comment type="similarity">
    <text evidence="2">Belongs to the EPS8 family.</text>
</comment>
<keyword evidence="4" id="KW-0963">Cytoplasm</keyword>
<dbReference type="GO" id="GO:0003779">
    <property type="term" value="F:actin binding"/>
    <property type="evidence" value="ECO:0007669"/>
    <property type="project" value="TreeGrafter"/>
</dbReference>
<dbReference type="CDD" id="cd09540">
    <property type="entry name" value="SAM_EPS8-like"/>
    <property type="match status" value="1"/>
</dbReference>
<dbReference type="Proteomes" id="UP001174136">
    <property type="component" value="Unassembled WGS sequence"/>
</dbReference>
<evidence type="ECO:0000256" key="1">
    <source>
        <dbReference type="ARBA" id="ARBA00004496"/>
    </source>
</evidence>
<dbReference type="InterPro" id="IPR035462">
    <property type="entry name" value="Eps8_SH3"/>
</dbReference>
<keyword evidence="9" id="KW-0418">Kinase</keyword>
<feature type="compositionally biased region" description="Basic and acidic residues" evidence="7">
    <location>
        <begin position="412"/>
        <end position="423"/>
    </location>
</feature>
<dbReference type="PANTHER" id="PTHR12287:SF22">
    <property type="entry name" value="EPIDERMAL GROWTH FACTOR RECEPTOR KINASE SUBSTRATE 8-LIKE PROTEIN 3"/>
    <property type="match status" value="1"/>
</dbReference>
<dbReference type="SUPFAM" id="SSF50044">
    <property type="entry name" value="SH3-domain"/>
    <property type="match status" value="1"/>
</dbReference>
<dbReference type="InterPro" id="IPR013761">
    <property type="entry name" value="SAM/pointed_sf"/>
</dbReference>
<feature type="region of interest" description="Disordered" evidence="7">
    <location>
        <begin position="408"/>
        <end position="480"/>
    </location>
</feature>
<dbReference type="InterPro" id="IPR011993">
    <property type="entry name" value="PH-like_dom_sf"/>
</dbReference>
<dbReference type="PROSITE" id="PS50002">
    <property type="entry name" value="SH3"/>
    <property type="match status" value="1"/>
</dbReference>
<evidence type="ECO:0000256" key="6">
    <source>
        <dbReference type="PROSITE-ProRule" id="PRU00192"/>
    </source>
</evidence>
<dbReference type="Pfam" id="PF08416">
    <property type="entry name" value="PTB"/>
    <property type="match status" value="1"/>
</dbReference>
<dbReference type="GO" id="GO:1900029">
    <property type="term" value="P:positive regulation of ruffle assembly"/>
    <property type="evidence" value="ECO:0007669"/>
    <property type="project" value="TreeGrafter"/>
</dbReference>
<feature type="compositionally biased region" description="Basic and acidic residues" evidence="7">
    <location>
        <begin position="208"/>
        <end position="217"/>
    </location>
</feature>
<dbReference type="Pfam" id="PF22975">
    <property type="entry name" value="EPS8_2nd"/>
    <property type="match status" value="1"/>
</dbReference>
<dbReference type="InterPro" id="IPR001452">
    <property type="entry name" value="SH3_domain"/>
</dbReference>
<evidence type="ECO:0000256" key="7">
    <source>
        <dbReference type="SAM" id="MobiDB-lite"/>
    </source>
</evidence>
<dbReference type="Pfam" id="PF00018">
    <property type="entry name" value="SH3_1"/>
    <property type="match status" value="1"/>
</dbReference>
<name>A0AA47MCW9_MERPO</name>
<dbReference type="GO" id="GO:0031982">
    <property type="term" value="C:vesicle"/>
    <property type="evidence" value="ECO:0007669"/>
    <property type="project" value="TreeGrafter"/>
</dbReference>
<accession>A0AA47MCW9</accession>
<dbReference type="AlphaFoldDB" id="A0AA47MCW9"/>
<dbReference type="CDD" id="cd01210">
    <property type="entry name" value="PTB_EPS8"/>
    <property type="match status" value="1"/>
</dbReference>
<dbReference type="GO" id="GO:0035023">
    <property type="term" value="P:regulation of Rho protein signal transduction"/>
    <property type="evidence" value="ECO:0007669"/>
    <property type="project" value="TreeGrafter"/>
</dbReference>
<evidence type="ECO:0000256" key="2">
    <source>
        <dbReference type="ARBA" id="ARBA00006197"/>
    </source>
</evidence>
<dbReference type="InterPro" id="IPR055093">
    <property type="entry name" value="EPS8_2nd"/>
</dbReference>
<keyword evidence="9" id="KW-0808">Transferase</keyword>
<dbReference type="PRINTS" id="PR00499">
    <property type="entry name" value="P67PHOX"/>
</dbReference>